<organism evidence="1 2">
    <name type="scientific">Araneus ventricosus</name>
    <name type="common">Orbweaver spider</name>
    <name type="synonym">Epeira ventricosa</name>
    <dbReference type="NCBI Taxonomy" id="182803"/>
    <lineage>
        <taxon>Eukaryota</taxon>
        <taxon>Metazoa</taxon>
        <taxon>Ecdysozoa</taxon>
        <taxon>Arthropoda</taxon>
        <taxon>Chelicerata</taxon>
        <taxon>Arachnida</taxon>
        <taxon>Araneae</taxon>
        <taxon>Araneomorphae</taxon>
        <taxon>Entelegynae</taxon>
        <taxon>Araneoidea</taxon>
        <taxon>Araneidae</taxon>
        <taxon>Araneus</taxon>
    </lineage>
</organism>
<dbReference type="OrthoDB" id="6617942at2759"/>
<dbReference type="EMBL" id="BGPR01041226">
    <property type="protein sequence ID" value="GBO17472.1"/>
    <property type="molecule type" value="Genomic_DNA"/>
</dbReference>
<proteinExistence type="predicted"/>
<reference evidence="1 2" key="1">
    <citation type="journal article" date="2019" name="Sci. Rep.">
        <title>Orb-weaving spider Araneus ventricosus genome elucidates the spidroin gene catalogue.</title>
        <authorList>
            <person name="Kono N."/>
            <person name="Nakamura H."/>
            <person name="Ohtoshi R."/>
            <person name="Moran D.A.P."/>
            <person name="Shinohara A."/>
            <person name="Yoshida Y."/>
            <person name="Fujiwara M."/>
            <person name="Mori M."/>
            <person name="Tomita M."/>
            <person name="Arakawa K."/>
        </authorList>
    </citation>
    <scope>NUCLEOTIDE SEQUENCE [LARGE SCALE GENOMIC DNA]</scope>
</reference>
<evidence type="ECO:0000313" key="1">
    <source>
        <dbReference type="EMBL" id="GBO17472.1"/>
    </source>
</evidence>
<dbReference type="PANTHER" id="PTHR46409">
    <property type="entry name" value="HTH PSQ-TYPE DOMAIN-CONTAINING PROTEIN"/>
    <property type="match status" value="1"/>
</dbReference>
<protein>
    <submittedName>
        <fullName evidence="1">Uncharacterized protein</fullName>
    </submittedName>
</protein>
<dbReference type="PANTHER" id="PTHR46409:SF1">
    <property type="entry name" value="HTH PSQ-TYPE DOMAIN-CONTAINING PROTEIN"/>
    <property type="match status" value="1"/>
</dbReference>
<feature type="non-terminal residue" evidence="1">
    <location>
        <position position="1"/>
    </location>
</feature>
<dbReference type="Proteomes" id="UP000499080">
    <property type="component" value="Unassembled WGS sequence"/>
</dbReference>
<sequence length="265" mass="30111">IPYKHVFQYLDGETTGPCTYSGPIGKTLANFRSLPVTNFKSVYCDLPVVAAKDLSKDRNYLLDISNAVSTGVCSFDLSRRDPGPTSHARRLTTANIILRLYVGTEEPSSELIQLVHYIMRVYCITWFSIKMNHSCTSGSKLLCNLIKNSRFLSDDLKKVVDPVISLERSCCSPDYQGKRIFFLDNRRRFVVPKLNFKANQYIDMIDWFKCDVAEPSITADLTVEELKSIAENGSIKDIQIYKFPCHTRSVERYEKIVTETASTVC</sequence>
<dbReference type="AlphaFoldDB" id="A0A4Y2UYX7"/>
<accession>A0A4Y2UYX7</accession>
<gene>
    <name evidence="1" type="ORF">AVEN_199727_1</name>
</gene>
<comment type="caution">
    <text evidence="1">The sequence shown here is derived from an EMBL/GenBank/DDBJ whole genome shotgun (WGS) entry which is preliminary data.</text>
</comment>
<evidence type="ECO:0000313" key="2">
    <source>
        <dbReference type="Proteomes" id="UP000499080"/>
    </source>
</evidence>
<keyword evidence="2" id="KW-1185">Reference proteome</keyword>
<name>A0A4Y2UYX7_ARAVE</name>